<dbReference type="GO" id="GO:0006405">
    <property type="term" value="P:RNA export from nucleus"/>
    <property type="evidence" value="ECO:0007669"/>
    <property type="project" value="TreeGrafter"/>
</dbReference>
<proteinExistence type="predicted"/>
<organism evidence="2 3">
    <name type="scientific">Asparagus officinalis</name>
    <name type="common">Garden asparagus</name>
    <dbReference type="NCBI Taxonomy" id="4686"/>
    <lineage>
        <taxon>Eukaryota</taxon>
        <taxon>Viridiplantae</taxon>
        <taxon>Streptophyta</taxon>
        <taxon>Embryophyta</taxon>
        <taxon>Tracheophyta</taxon>
        <taxon>Spermatophyta</taxon>
        <taxon>Magnoliopsida</taxon>
        <taxon>Liliopsida</taxon>
        <taxon>Asparagales</taxon>
        <taxon>Asparagaceae</taxon>
        <taxon>Asparagoideae</taxon>
        <taxon>Asparagus</taxon>
    </lineage>
</organism>
<dbReference type="GO" id="GO:0006606">
    <property type="term" value="P:protein import into nucleus"/>
    <property type="evidence" value="ECO:0007669"/>
    <property type="project" value="TreeGrafter"/>
</dbReference>
<evidence type="ECO:0000313" key="2">
    <source>
        <dbReference type="EMBL" id="ONK71409.1"/>
    </source>
</evidence>
<dbReference type="EMBL" id="CM007384">
    <property type="protein sequence ID" value="ONK71409.1"/>
    <property type="molecule type" value="Genomic_DNA"/>
</dbReference>
<keyword evidence="3" id="KW-1185">Reference proteome</keyword>
<name>A0A5P1F3P2_ASPOF</name>
<dbReference type="Gramene" id="ONK71409">
    <property type="protein sequence ID" value="ONK71409"/>
    <property type="gene ID" value="A4U43_C04F8250"/>
</dbReference>
<protein>
    <submittedName>
        <fullName evidence="2">Uncharacterized protein</fullName>
    </submittedName>
</protein>
<dbReference type="PANTHER" id="PTHR31431:SF1">
    <property type="entry name" value="NUCLEOPORIN NUP188"/>
    <property type="match status" value="1"/>
</dbReference>
<reference evidence="3" key="1">
    <citation type="journal article" date="2017" name="Nat. Commun.">
        <title>The asparagus genome sheds light on the origin and evolution of a young Y chromosome.</title>
        <authorList>
            <person name="Harkess A."/>
            <person name="Zhou J."/>
            <person name="Xu C."/>
            <person name="Bowers J.E."/>
            <person name="Van der Hulst R."/>
            <person name="Ayyampalayam S."/>
            <person name="Mercati F."/>
            <person name="Riccardi P."/>
            <person name="McKain M.R."/>
            <person name="Kakrana A."/>
            <person name="Tang H."/>
            <person name="Ray J."/>
            <person name="Groenendijk J."/>
            <person name="Arikit S."/>
            <person name="Mathioni S.M."/>
            <person name="Nakano M."/>
            <person name="Shan H."/>
            <person name="Telgmann-Rauber A."/>
            <person name="Kanno A."/>
            <person name="Yue Z."/>
            <person name="Chen H."/>
            <person name="Li W."/>
            <person name="Chen Y."/>
            <person name="Xu X."/>
            <person name="Zhang Y."/>
            <person name="Luo S."/>
            <person name="Chen H."/>
            <person name="Gao J."/>
            <person name="Mao Z."/>
            <person name="Pires J.C."/>
            <person name="Luo M."/>
            <person name="Kudrna D."/>
            <person name="Wing R.A."/>
            <person name="Meyers B.C."/>
            <person name="Yi K."/>
            <person name="Kong H."/>
            <person name="Lavrijsen P."/>
            <person name="Sunseri F."/>
            <person name="Falavigna A."/>
            <person name="Ye Y."/>
            <person name="Leebens-Mack J.H."/>
            <person name="Chen G."/>
        </authorList>
    </citation>
    <scope>NUCLEOTIDE SEQUENCE [LARGE SCALE GENOMIC DNA]</scope>
    <source>
        <strain evidence="3">cv. DH0086</strain>
    </source>
</reference>
<evidence type="ECO:0000313" key="3">
    <source>
        <dbReference type="Proteomes" id="UP000243459"/>
    </source>
</evidence>
<gene>
    <name evidence="2" type="ORF">A4U43_C04F8250</name>
</gene>
<sequence length="1951" mass="218270">MASAAAAIDRAASSMTIDESLWWDSFVSLFEELDAVPLPSDFPDHLVKKVKSNRGWFLDSVTRFRSPNQASKLALDSPKVSIGSLKLVVKPELKEAALRVSSCLCLDEVQSYILVNRFCELNDSVADFESPDFLHLVLLQYYYERQCLLKCIRCIFVRALCLSNESHASDPLVPEAKHLVRDGLESSLLSVLTDLLSSATSEKCEVDFTVLWLEESVIEDNLILDTLFLVYYDNFCSCSCEQWKRLCSVFRDMLSGNFSIGKLVVSLEARNSLGHAKSQLLLILIETLDLENLLRMVHDEVPFSQFCSILSLSDVLEMDLLVSSFSDLGAKEAGPLLLVWAVFVCLLLSLPGRTENNVLMEIDHIAYLRQAFEAAAFSHILDIVRGDALRDSDGPISGYLSVLRTVVSAFIASYELNHQAEGTLNIILDILSEIYHGEDSLSMQFWDRDSFVDGPIRSLLYMLEREYPLHTVKLVCLLSALCSGTWSSECVYNFLEKMSGITLLSEITDGSQVVDSCNIILAPNQLDIPSIEGLVIPKGTYGQILKVIGANTALVRWEALSFKLLCFNKSVPVDAIQNNGMNKMDVRIDLVKTICTVALNFIQYVSDSHVVSTCIHILAEILKCAPCHVTEVVSRSNIFGTTNFDSSSTTWLLSGGLARALTADNEGNSDSPELTISVLNFTIQLVEKGGDDNLASALVVFSLQYVLVNHMHWKYKSKCARWKVTLKALDVMKSCIEVVKVDRKLGSTIRDILFFDSSIHNILCQIISVSPTELEKSNISRHYELKEIESLQLAICYGLDIVYSLLADFLKCEKFQETFSKAPVFIQTMLSSTSKQIPIVEAAATWINFVHNSEIQMAAARVFSKLCVIASIVQPYKIENVTLVVDAIQIKELHKTILHIFIEELDKNEYLLTSMLELLTSAARYQPTILVSLMLIEEDMKATTTSSDNTKQQISLVPSVKSELINAESILDLILKFVKRFEILFESSPQLLLSILNLLKALWDGGVLYLHILEKIRSSEMFWKHISSILAVQVKINLSAKNMNVSDVQCVSCRYMCQGAVLDILSRELFLWEKTTLNETPEKETAFGNSKEHSENRSNTETSKSSDVSHPSEILPTCFVTSTIDNLIRAYSSSGCDKEIILRAKMAVCMCIVHLIVRLSTSNTGSLSISLVEKISAISNKLSKHPAFAALIAQYSSYGYSESKQLTHLILNDLYYHMQGELEGRHISLGPFQELSHFLLESETFQCKVCEYNEDGWLPANAVSMFDTTQVCSELGLQLWEHSGWKASIEVADRMLLHMHEANLVMSLSVSKYSALQSLVAIISMQNGKVSKIFDTEISRTFIEPCIRFTCERLQETEDSLIPALSPPEIVLKVLAGQAELLLSLSKILFRQNSERRKKYLPLSLLIIKTSGLGIRFLSDIRPLTEVLKKTMKFLFILLLTSMEFIYLKAHGENTSVVEIDQVAEASLTSIALLPMLCKYIEHTEFFDLSVASIDLMLKGFLGSNTSLPILESHLQLQHIIQRIQQKNAAFSIRITLNFLLTLAQTKTGAQMLYVGNIFSALKVLLSYSLGDNSFTNASNRSDVSVVINSDEIPMQLWVLCLAIITSMIHSLGDDPSCTDILDRAIHYFFYEKAYVVSHYLSVPSSPSDDDSKKRTQNQSTGTSLTSLKLTEQFLELVCVLAGHQSSWSKGMKEIDSELRETCIHLLAFISKGIQRIGDSSNKAMLLFCPPTLKEEIKLNERPSFSGSKQGWFRLCAIGLPGKIKASGVSSKDIALVTKYQANGNDLVHQTHFSDTVSVQIYRIAFLLLKFLCMQAKAAAQRAEELELLDLAYFPELPMPEIMHGLQDQVIAIVVEVCESHRQKSMQAETESLCLMLLQILEKSLYLELCVSQSCGIRPVLGRIEDFSKEIKLLMQVTEQHSNFKESLRSLYKIISLVYPGLARSGNPMKC</sequence>
<feature type="compositionally biased region" description="Polar residues" evidence="1">
    <location>
        <begin position="1099"/>
        <end position="1109"/>
    </location>
</feature>
<evidence type="ECO:0000256" key="1">
    <source>
        <dbReference type="SAM" id="MobiDB-lite"/>
    </source>
</evidence>
<dbReference type="InterPro" id="IPR044840">
    <property type="entry name" value="Nup188"/>
</dbReference>
<feature type="region of interest" description="Disordered" evidence="1">
    <location>
        <begin position="1082"/>
        <end position="1111"/>
    </location>
</feature>
<dbReference type="GO" id="GO:0017056">
    <property type="term" value="F:structural constituent of nuclear pore"/>
    <property type="evidence" value="ECO:0007669"/>
    <property type="project" value="InterPro"/>
</dbReference>
<dbReference type="Proteomes" id="UP000243459">
    <property type="component" value="Chromosome 4"/>
</dbReference>
<dbReference type="OMA" id="LCVQFWD"/>
<feature type="compositionally biased region" description="Basic and acidic residues" evidence="1">
    <location>
        <begin position="1082"/>
        <end position="1098"/>
    </location>
</feature>
<dbReference type="PANTHER" id="PTHR31431">
    <property type="entry name" value="NUCLEOPORIN NUP188 HOMOLOG"/>
    <property type="match status" value="1"/>
</dbReference>
<accession>A0A5P1F3P2</accession>
<dbReference type="GO" id="GO:0044611">
    <property type="term" value="C:nuclear pore inner ring"/>
    <property type="evidence" value="ECO:0007669"/>
    <property type="project" value="TreeGrafter"/>
</dbReference>